<accession>A0A7Z2YFD8</accession>
<proteinExistence type="predicted"/>
<dbReference type="PANTHER" id="PTHR34580:SF1">
    <property type="entry name" value="PROTEIN PAFC"/>
    <property type="match status" value="1"/>
</dbReference>
<organism evidence="3 4">
    <name type="scientific">Vibrio astriarenae</name>
    <dbReference type="NCBI Taxonomy" id="1481923"/>
    <lineage>
        <taxon>Bacteria</taxon>
        <taxon>Pseudomonadati</taxon>
        <taxon>Pseudomonadota</taxon>
        <taxon>Gammaproteobacteria</taxon>
        <taxon>Vibrionales</taxon>
        <taxon>Vibrionaceae</taxon>
        <taxon>Vibrio</taxon>
    </lineage>
</organism>
<dbReference type="AlphaFoldDB" id="A0A7Z2YFD8"/>
<dbReference type="Proteomes" id="UP000464262">
    <property type="component" value="Chromosome 2"/>
</dbReference>
<dbReference type="Pfam" id="PF25583">
    <property type="entry name" value="WCX"/>
    <property type="match status" value="1"/>
</dbReference>
<dbReference type="PROSITE" id="PS52050">
    <property type="entry name" value="WYL"/>
    <property type="match status" value="1"/>
</dbReference>
<evidence type="ECO:0000259" key="1">
    <source>
        <dbReference type="Pfam" id="PF13280"/>
    </source>
</evidence>
<evidence type="ECO:0000313" key="3">
    <source>
        <dbReference type="EMBL" id="QIA65402.1"/>
    </source>
</evidence>
<name>A0A7Z2YFD8_9VIBR</name>
<keyword evidence="4" id="KW-1185">Reference proteome</keyword>
<dbReference type="InterPro" id="IPR057727">
    <property type="entry name" value="WCX_dom"/>
</dbReference>
<dbReference type="PANTHER" id="PTHR34580">
    <property type="match status" value="1"/>
</dbReference>
<dbReference type="EMBL" id="CP047476">
    <property type="protein sequence ID" value="QIA65402.1"/>
    <property type="molecule type" value="Genomic_DNA"/>
</dbReference>
<dbReference type="KEGG" id="vas:GT360_17840"/>
<evidence type="ECO:0000259" key="2">
    <source>
        <dbReference type="Pfam" id="PF25583"/>
    </source>
</evidence>
<feature type="domain" description="WYL" evidence="1">
    <location>
        <begin position="155"/>
        <end position="221"/>
    </location>
</feature>
<reference evidence="3 4" key="1">
    <citation type="submission" date="2020-01" db="EMBL/GenBank/DDBJ databases">
        <title>Whole genome and functional gene identification of agarase of Vibrio HN897.</title>
        <authorList>
            <person name="Liu Y."/>
            <person name="Zhao Z."/>
        </authorList>
    </citation>
    <scope>NUCLEOTIDE SEQUENCE [LARGE SCALE GENOMIC DNA]</scope>
    <source>
        <strain evidence="3 4">HN897</strain>
    </source>
</reference>
<feature type="domain" description="WCX" evidence="2">
    <location>
        <begin position="253"/>
        <end position="324"/>
    </location>
</feature>
<evidence type="ECO:0000313" key="4">
    <source>
        <dbReference type="Proteomes" id="UP000464262"/>
    </source>
</evidence>
<dbReference type="Pfam" id="PF13280">
    <property type="entry name" value="WYL"/>
    <property type="match status" value="1"/>
</dbReference>
<dbReference type="RefSeq" id="WP_164650302.1">
    <property type="nucleotide sequence ID" value="NZ_CP047476.1"/>
</dbReference>
<dbReference type="InterPro" id="IPR026881">
    <property type="entry name" value="WYL_dom"/>
</dbReference>
<sequence>MTTKIARYHKLLESIPCHPKEITTTRLRQILEEHMLFNDNDNEKSNTRTIQGLLKEIVNMHSDVEVVELPQGNVYKIREGQAHPFCVDNFSSTLVLQLIEEHIQTMLPPTLHKETIGLFNQVNNKKNIRYDLWKKHFCFASTEFQLVPSLIDSDMFSKIEDAIQRDRDLTIEYMPNRERQLKQYHLTPKGIVLNGSDTYVVGYSHTSGGYRNFAFHRINSIDSHFRTPGSYQNDQFCLRTYVENDRLFGGDEVELTLKINRANGFHFLQNKQIGENQRIIEEHDEHVIIKVKVRNSFDLSRWLTKHADVIQVLAPESIRRRVVYSLNSALKQYEELEAV</sequence>
<protein>
    <submittedName>
        <fullName evidence="3">WYL domain-containing protein</fullName>
    </submittedName>
</protein>
<gene>
    <name evidence="3" type="ORF">GT360_17840</name>
</gene>
<dbReference type="InterPro" id="IPR051534">
    <property type="entry name" value="CBASS_pafABC_assoc_protein"/>
</dbReference>